<evidence type="ECO:0000256" key="9">
    <source>
        <dbReference type="SAM" id="Phobius"/>
    </source>
</evidence>
<feature type="transmembrane region" description="Helical" evidence="9">
    <location>
        <begin position="348"/>
        <end position="371"/>
    </location>
</feature>
<gene>
    <name evidence="13" type="primary">LOC106806194</name>
</gene>
<dbReference type="GeneID" id="106806194"/>
<dbReference type="PANTHER" id="PTHR11640:SF31">
    <property type="entry name" value="IRREGULAR CHIASM C-ROUGHEST PROTEIN-RELATED"/>
    <property type="match status" value="1"/>
</dbReference>
<evidence type="ECO:0000256" key="1">
    <source>
        <dbReference type="ARBA" id="ARBA00004479"/>
    </source>
</evidence>
<reference evidence="13" key="1">
    <citation type="submission" date="2025-08" db="UniProtKB">
        <authorList>
            <consortium name="RefSeq"/>
        </authorList>
    </citation>
    <scope>IDENTIFICATION</scope>
</reference>
<sequence length="556" mass="61370">MTTAALPVCCVIVVVLLATYARGQFVEQPTSSPVTALREGNDVELRCVIEPTFDGVAATGALWYRRDRQQYINVRSASRYRYVDASHENGDWSLLISNTTIDDNGYYYCQWSVFGGDFYDSSAVMLTIVMPPENISLYYDTVATHGEVALAAFEPENFTCIVANSNPAASVTWTLDGRDVSEHANVTLTVGETQQLTTTTSRLSYAFHPDDNGALLRCDALVSADEFSLAVTDNVEERLQVTVNVYYLNAIVNVLSASASSALAEGERMELRCEARGNPPPRVTWHFTPTDGDDTTLWTDNERLLVVDGVTRENSGEYWCEVDSSVAQYASVNRVAITVAVESSTTRVAATVVPIIVVILVAVLIVAFMYVKKMLCFESKKQPDEEKVDANVSYRPSSGVYNYAMDSKAKVPDGDNEASIKPPPSNEDTKMCSTPDKLRKDLQKHPLATEFESVYRVRRASETGEPIADPRSKNVENLNYANLELSNANGRTAAPKKEDEPIIYVVVSCPLLSPSALSGLVNLRQLQELELTNCPGASHELYEYFCEHMSHCLILE</sequence>
<dbReference type="InterPro" id="IPR036179">
    <property type="entry name" value="Ig-like_dom_sf"/>
</dbReference>
<dbReference type="Gene3D" id="2.60.40.10">
    <property type="entry name" value="Immunoglobulins"/>
    <property type="match status" value="3"/>
</dbReference>
<keyword evidence="2 9" id="KW-0812">Transmembrane</keyword>
<dbReference type="SUPFAM" id="SSF48726">
    <property type="entry name" value="Immunoglobulin"/>
    <property type="match status" value="3"/>
</dbReference>
<protein>
    <submittedName>
        <fullName evidence="13">Cell adhesion molecule 3-like</fullName>
    </submittedName>
</protein>
<dbReference type="Proteomes" id="UP000695022">
    <property type="component" value="Unplaced"/>
</dbReference>
<feature type="domain" description="Ig-like" evidence="11">
    <location>
        <begin position="250"/>
        <end position="338"/>
    </location>
</feature>
<feature type="signal peptide" evidence="10">
    <location>
        <begin position="1"/>
        <end position="23"/>
    </location>
</feature>
<keyword evidence="6" id="KW-0325">Glycoprotein</keyword>
<feature type="domain" description="Ig-like" evidence="11">
    <location>
        <begin position="29"/>
        <end position="110"/>
    </location>
</feature>
<comment type="subcellular location">
    <subcellularLocation>
        <location evidence="1">Membrane</location>
        <topology evidence="1">Single-pass type I membrane protein</topology>
    </subcellularLocation>
</comment>
<dbReference type="RefSeq" id="XP_014663546.1">
    <property type="nucleotide sequence ID" value="XM_014808060.1"/>
</dbReference>
<evidence type="ECO:0000256" key="5">
    <source>
        <dbReference type="ARBA" id="ARBA00023157"/>
    </source>
</evidence>
<feature type="domain" description="Ig-like" evidence="11">
    <location>
        <begin position="132"/>
        <end position="228"/>
    </location>
</feature>
<dbReference type="InterPro" id="IPR013783">
    <property type="entry name" value="Ig-like_fold"/>
</dbReference>
<feature type="chain" id="PRO_5047162835" evidence="10">
    <location>
        <begin position="24"/>
        <end position="556"/>
    </location>
</feature>
<dbReference type="Pfam" id="PF08205">
    <property type="entry name" value="C2-set_2"/>
    <property type="match status" value="1"/>
</dbReference>
<dbReference type="InterPro" id="IPR051275">
    <property type="entry name" value="Cell_adhesion_signaling"/>
</dbReference>
<dbReference type="Pfam" id="PF13927">
    <property type="entry name" value="Ig_3"/>
    <property type="match status" value="1"/>
</dbReference>
<keyword evidence="7" id="KW-0393">Immunoglobulin domain</keyword>
<keyword evidence="5" id="KW-1015">Disulfide bond</keyword>
<dbReference type="InterPro" id="IPR003599">
    <property type="entry name" value="Ig_sub"/>
</dbReference>
<dbReference type="SMART" id="SM00408">
    <property type="entry name" value="IGc2"/>
    <property type="match status" value="2"/>
</dbReference>
<dbReference type="PANTHER" id="PTHR11640">
    <property type="entry name" value="NEPHRIN"/>
    <property type="match status" value="1"/>
</dbReference>
<feature type="region of interest" description="Disordered" evidence="8">
    <location>
        <begin position="408"/>
        <end position="434"/>
    </location>
</feature>
<keyword evidence="3 9" id="KW-1133">Transmembrane helix</keyword>
<evidence type="ECO:0000256" key="3">
    <source>
        <dbReference type="ARBA" id="ARBA00022989"/>
    </source>
</evidence>
<evidence type="ECO:0000256" key="8">
    <source>
        <dbReference type="SAM" id="MobiDB-lite"/>
    </source>
</evidence>
<evidence type="ECO:0000256" key="4">
    <source>
        <dbReference type="ARBA" id="ARBA00023136"/>
    </source>
</evidence>
<evidence type="ECO:0000256" key="6">
    <source>
        <dbReference type="ARBA" id="ARBA00023180"/>
    </source>
</evidence>
<evidence type="ECO:0000256" key="10">
    <source>
        <dbReference type="SAM" id="SignalP"/>
    </source>
</evidence>
<evidence type="ECO:0000256" key="2">
    <source>
        <dbReference type="ARBA" id="ARBA00022692"/>
    </source>
</evidence>
<keyword evidence="12" id="KW-1185">Reference proteome</keyword>
<dbReference type="InterPro" id="IPR007110">
    <property type="entry name" value="Ig-like_dom"/>
</dbReference>
<dbReference type="Pfam" id="PF07686">
    <property type="entry name" value="V-set"/>
    <property type="match status" value="1"/>
</dbReference>
<evidence type="ECO:0000259" key="11">
    <source>
        <dbReference type="PROSITE" id="PS50835"/>
    </source>
</evidence>
<keyword evidence="10" id="KW-0732">Signal</keyword>
<organism evidence="12 13">
    <name type="scientific">Priapulus caudatus</name>
    <name type="common">Priapulid worm</name>
    <dbReference type="NCBI Taxonomy" id="37621"/>
    <lineage>
        <taxon>Eukaryota</taxon>
        <taxon>Metazoa</taxon>
        <taxon>Ecdysozoa</taxon>
        <taxon>Scalidophora</taxon>
        <taxon>Priapulida</taxon>
        <taxon>Priapulimorpha</taxon>
        <taxon>Priapulimorphida</taxon>
        <taxon>Priapulidae</taxon>
        <taxon>Priapulus</taxon>
    </lineage>
</organism>
<keyword evidence="4 9" id="KW-0472">Membrane</keyword>
<evidence type="ECO:0000256" key="7">
    <source>
        <dbReference type="ARBA" id="ARBA00023319"/>
    </source>
</evidence>
<dbReference type="PROSITE" id="PS50835">
    <property type="entry name" value="IG_LIKE"/>
    <property type="match status" value="3"/>
</dbReference>
<dbReference type="CDD" id="cd00096">
    <property type="entry name" value="Ig"/>
    <property type="match status" value="1"/>
</dbReference>
<dbReference type="InterPro" id="IPR003598">
    <property type="entry name" value="Ig_sub2"/>
</dbReference>
<proteinExistence type="predicted"/>
<dbReference type="InterPro" id="IPR013162">
    <property type="entry name" value="CD80_C2-set"/>
</dbReference>
<evidence type="ECO:0000313" key="13">
    <source>
        <dbReference type="RefSeq" id="XP_014663546.1"/>
    </source>
</evidence>
<dbReference type="SMART" id="SM00409">
    <property type="entry name" value="IG"/>
    <property type="match status" value="2"/>
</dbReference>
<name>A0ABM1DUC5_PRICU</name>
<evidence type="ECO:0000313" key="12">
    <source>
        <dbReference type="Proteomes" id="UP000695022"/>
    </source>
</evidence>
<accession>A0ABM1DUC5</accession>
<dbReference type="InterPro" id="IPR013106">
    <property type="entry name" value="Ig_V-set"/>
</dbReference>